<reference evidence="3" key="1">
    <citation type="journal article" date="2019" name="Int. J. Syst. Evol. Microbiol.">
        <title>The Global Catalogue of Microorganisms (GCM) 10K type strain sequencing project: providing services to taxonomists for standard genome sequencing and annotation.</title>
        <authorList>
            <consortium name="The Broad Institute Genomics Platform"/>
            <consortium name="The Broad Institute Genome Sequencing Center for Infectious Disease"/>
            <person name="Wu L."/>
            <person name="Ma J."/>
        </authorList>
    </citation>
    <scope>NUCLEOTIDE SEQUENCE [LARGE SCALE GENOMIC DNA]</scope>
    <source>
        <strain evidence="3">CCUG 55854</strain>
    </source>
</reference>
<name>A0ABW3LTP9_9GAMM</name>
<feature type="transmembrane region" description="Helical" evidence="1">
    <location>
        <begin position="187"/>
        <end position="208"/>
    </location>
</feature>
<keyword evidence="1" id="KW-0812">Transmembrane</keyword>
<organism evidence="2 3">
    <name type="scientific">Pseudoxanthomonas kaohsiungensis</name>
    <dbReference type="NCBI Taxonomy" id="283923"/>
    <lineage>
        <taxon>Bacteria</taxon>
        <taxon>Pseudomonadati</taxon>
        <taxon>Pseudomonadota</taxon>
        <taxon>Gammaproteobacteria</taxon>
        <taxon>Lysobacterales</taxon>
        <taxon>Lysobacteraceae</taxon>
        <taxon>Pseudoxanthomonas</taxon>
    </lineage>
</organism>
<keyword evidence="1" id="KW-1133">Transmembrane helix</keyword>
<protein>
    <recommendedName>
        <fullName evidence="4">NnrS family protein</fullName>
    </recommendedName>
</protein>
<proteinExistence type="predicted"/>
<sequence>MTGLAFGQAPPPSLPLRFLLAAPAWGVVAGAWLALHGTEIMASRWTPATLVLVHVLALGVLGNAMLGSLVQFLPVAAGSPMPGRRAVPALHLAFNAGIAALLPALVPGTAVPASLAAVLLGGSLCAFATLALAGLARGSGPFATRAGIAAALLALLATMAMGLRLLAARHGWLGPLAWPLVDLHAATGIGGWMLGLLVAVGATAMPMLQGTAAWTTRQVAIAWALLAAALVVAAAAAAGAVPTPAWRVVALPLAPLALAAWWRQWRAPHHRGPVLRRFWASGCIALLFAVAIAAWPEPLAFDRTLAVAALVLAVALPLLVVGMLLEIVAFLAWIRLRQQVPRGTRIPGVGSLFPAPDKRRVWTLHVLASLATVAAVARPTIAGAAGIAMAWAYAATLRGAWRCWRTPLSS</sequence>
<evidence type="ECO:0008006" key="4">
    <source>
        <dbReference type="Google" id="ProtNLM"/>
    </source>
</evidence>
<dbReference type="RefSeq" id="WP_162377916.1">
    <property type="nucleotide sequence ID" value="NZ_JBHTKN010000002.1"/>
</dbReference>
<evidence type="ECO:0000313" key="3">
    <source>
        <dbReference type="Proteomes" id="UP001597033"/>
    </source>
</evidence>
<feature type="transmembrane region" description="Helical" evidence="1">
    <location>
        <begin position="220"/>
        <end position="239"/>
    </location>
</feature>
<feature type="transmembrane region" description="Helical" evidence="1">
    <location>
        <begin position="274"/>
        <end position="295"/>
    </location>
</feature>
<feature type="transmembrane region" description="Helical" evidence="1">
    <location>
        <begin position="245"/>
        <end position="262"/>
    </location>
</feature>
<dbReference type="EMBL" id="JBHTKN010000002">
    <property type="protein sequence ID" value="MFD1041442.1"/>
    <property type="molecule type" value="Genomic_DNA"/>
</dbReference>
<feature type="transmembrane region" description="Helical" evidence="1">
    <location>
        <begin position="55"/>
        <end position="77"/>
    </location>
</feature>
<feature type="transmembrane region" description="Helical" evidence="1">
    <location>
        <begin position="148"/>
        <end position="167"/>
    </location>
</feature>
<dbReference type="Proteomes" id="UP001597033">
    <property type="component" value="Unassembled WGS sequence"/>
</dbReference>
<keyword evidence="1" id="KW-0472">Membrane</keyword>
<feature type="transmembrane region" description="Helical" evidence="1">
    <location>
        <begin position="16"/>
        <end position="35"/>
    </location>
</feature>
<evidence type="ECO:0000256" key="1">
    <source>
        <dbReference type="SAM" id="Phobius"/>
    </source>
</evidence>
<feature type="transmembrane region" description="Helical" evidence="1">
    <location>
        <begin position="307"/>
        <end position="334"/>
    </location>
</feature>
<accession>A0ABW3LTP9</accession>
<gene>
    <name evidence="2" type="ORF">ACFQ2N_03650</name>
</gene>
<comment type="caution">
    <text evidence="2">The sequence shown here is derived from an EMBL/GenBank/DDBJ whole genome shotgun (WGS) entry which is preliminary data.</text>
</comment>
<keyword evidence="3" id="KW-1185">Reference proteome</keyword>
<evidence type="ECO:0000313" key="2">
    <source>
        <dbReference type="EMBL" id="MFD1041442.1"/>
    </source>
</evidence>
<feature type="transmembrane region" description="Helical" evidence="1">
    <location>
        <begin position="361"/>
        <end position="377"/>
    </location>
</feature>
<feature type="transmembrane region" description="Helical" evidence="1">
    <location>
        <begin position="112"/>
        <end position="136"/>
    </location>
</feature>